<keyword evidence="4" id="KW-1185">Reference proteome</keyword>
<evidence type="ECO:0000313" key="3">
    <source>
        <dbReference type="EMBL" id="KAG2198543.1"/>
    </source>
</evidence>
<feature type="coiled-coil region" evidence="1">
    <location>
        <begin position="22"/>
        <end position="80"/>
    </location>
</feature>
<dbReference type="EMBL" id="JAEPRD010000109">
    <property type="protein sequence ID" value="KAG2198543.1"/>
    <property type="molecule type" value="Genomic_DNA"/>
</dbReference>
<protein>
    <submittedName>
        <fullName evidence="3">Uncharacterized protein</fullName>
    </submittedName>
</protein>
<name>A0A8H7QTL1_9FUNG</name>
<accession>A0A8H7QTL1</accession>
<reference evidence="3" key="1">
    <citation type="submission" date="2020-12" db="EMBL/GenBank/DDBJ databases">
        <title>Metabolic potential, ecology and presence of endohyphal bacteria is reflected in genomic diversity of Mucoromycotina.</title>
        <authorList>
            <person name="Muszewska A."/>
            <person name="Okrasinska A."/>
            <person name="Steczkiewicz K."/>
            <person name="Drgas O."/>
            <person name="Orlowska M."/>
            <person name="Perlinska-Lenart U."/>
            <person name="Aleksandrzak-Piekarczyk T."/>
            <person name="Szatraj K."/>
            <person name="Zielenkiewicz U."/>
            <person name="Pilsyk S."/>
            <person name="Malc E."/>
            <person name="Mieczkowski P."/>
            <person name="Kruszewska J.S."/>
            <person name="Biernat P."/>
            <person name="Pawlowska J."/>
        </authorList>
    </citation>
    <scope>NUCLEOTIDE SEQUENCE</scope>
    <source>
        <strain evidence="3">WA0000017839</strain>
    </source>
</reference>
<keyword evidence="1" id="KW-0175">Coiled coil</keyword>
<comment type="caution">
    <text evidence="3">The sequence shown here is derived from an EMBL/GenBank/DDBJ whole genome shotgun (WGS) entry which is preliminary data.</text>
</comment>
<proteinExistence type="predicted"/>
<sequence>MGRSQKIPPVAQTARQSSGPPLLKLETRLDKLETRLTRLEETLNDIIDSRPFVQLEDSFKEETQRALTQLNSDIQSVASQLKVDKRKQTINKPYNLVVHGDYHQH</sequence>
<feature type="region of interest" description="Disordered" evidence="2">
    <location>
        <begin position="1"/>
        <end position="21"/>
    </location>
</feature>
<gene>
    <name evidence="3" type="ORF">INT47_008647</name>
</gene>
<organism evidence="3 4">
    <name type="scientific">Mucor saturninus</name>
    <dbReference type="NCBI Taxonomy" id="64648"/>
    <lineage>
        <taxon>Eukaryota</taxon>
        <taxon>Fungi</taxon>
        <taxon>Fungi incertae sedis</taxon>
        <taxon>Mucoromycota</taxon>
        <taxon>Mucoromycotina</taxon>
        <taxon>Mucoromycetes</taxon>
        <taxon>Mucorales</taxon>
        <taxon>Mucorineae</taxon>
        <taxon>Mucoraceae</taxon>
        <taxon>Mucor</taxon>
    </lineage>
</organism>
<evidence type="ECO:0000313" key="4">
    <source>
        <dbReference type="Proteomes" id="UP000603453"/>
    </source>
</evidence>
<dbReference type="Proteomes" id="UP000603453">
    <property type="component" value="Unassembled WGS sequence"/>
</dbReference>
<evidence type="ECO:0000256" key="1">
    <source>
        <dbReference type="SAM" id="Coils"/>
    </source>
</evidence>
<dbReference type="AlphaFoldDB" id="A0A8H7QTL1"/>
<evidence type="ECO:0000256" key="2">
    <source>
        <dbReference type="SAM" id="MobiDB-lite"/>
    </source>
</evidence>